<dbReference type="EMBL" id="CAJVCH010570495">
    <property type="protein sequence ID" value="CAG7835053.1"/>
    <property type="molecule type" value="Genomic_DNA"/>
</dbReference>
<sequence length="258" mass="28459">AVILTEGKSLQAETPHVFTDCGGVIGVSRYANTTIDYRPRGGYGNYEFCLWTITPVENFKTLHLQFEVADLELCCDGLIVYTWNSTGIVEERRLKSTDFNSVLTFNGPYGAIAFSSNHIYHGEGFRIALLGTGRSGNELNGGSFVFNQTEGTFHYPKDTGVEEYPPNETVAVIIQSQWKRQNVSISFADITDDLLSVFALSPYYNSSDSTIELIGTGTGEHPDGIPSLATSWDYPRLIIFRSNDSKTGSGFIVSWVMA</sequence>
<name>A0A8J2LGK6_9HEXA</name>
<dbReference type="PROSITE" id="PS01180">
    <property type="entry name" value="CUB"/>
    <property type="match status" value="1"/>
</dbReference>
<keyword evidence="5" id="KW-1185">Reference proteome</keyword>
<gene>
    <name evidence="4" type="ORF">AFUS01_LOCUS44479</name>
</gene>
<proteinExistence type="predicted"/>
<evidence type="ECO:0000313" key="4">
    <source>
        <dbReference type="EMBL" id="CAG7835053.1"/>
    </source>
</evidence>
<dbReference type="Proteomes" id="UP000708208">
    <property type="component" value="Unassembled WGS sequence"/>
</dbReference>
<feature type="domain" description="CUB" evidence="3">
    <location>
        <begin position="21"/>
        <end position="132"/>
    </location>
</feature>
<dbReference type="AlphaFoldDB" id="A0A8J2LGK6"/>
<feature type="non-terminal residue" evidence="4">
    <location>
        <position position="1"/>
    </location>
</feature>
<organism evidence="4 5">
    <name type="scientific">Allacma fusca</name>
    <dbReference type="NCBI Taxonomy" id="39272"/>
    <lineage>
        <taxon>Eukaryota</taxon>
        <taxon>Metazoa</taxon>
        <taxon>Ecdysozoa</taxon>
        <taxon>Arthropoda</taxon>
        <taxon>Hexapoda</taxon>
        <taxon>Collembola</taxon>
        <taxon>Symphypleona</taxon>
        <taxon>Sminthuridae</taxon>
        <taxon>Allacma</taxon>
    </lineage>
</organism>
<comment type="caution">
    <text evidence="2">Lacks conserved residue(s) required for the propagation of feature annotation.</text>
</comment>
<comment type="caution">
    <text evidence="4">The sequence shown here is derived from an EMBL/GenBank/DDBJ whole genome shotgun (WGS) entry which is preliminary data.</text>
</comment>
<evidence type="ECO:0000259" key="3">
    <source>
        <dbReference type="PROSITE" id="PS01180"/>
    </source>
</evidence>
<evidence type="ECO:0000256" key="2">
    <source>
        <dbReference type="PROSITE-ProRule" id="PRU00059"/>
    </source>
</evidence>
<evidence type="ECO:0000256" key="1">
    <source>
        <dbReference type="ARBA" id="ARBA00023157"/>
    </source>
</evidence>
<reference evidence="4" key="1">
    <citation type="submission" date="2021-06" db="EMBL/GenBank/DDBJ databases">
        <authorList>
            <person name="Hodson N. C."/>
            <person name="Mongue J. A."/>
            <person name="Jaron S. K."/>
        </authorList>
    </citation>
    <scope>NUCLEOTIDE SEQUENCE</scope>
</reference>
<dbReference type="InterPro" id="IPR000859">
    <property type="entry name" value="CUB_dom"/>
</dbReference>
<accession>A0A8J2LGK6</accession>
<keyword evidence="1" id="KW-1015">Disulfide bond</keyword>
<evidence type="ECO:0000313" key="5">
    <source>
        <dbReference type="Proteomes" id="UP000708208"/>
    </source>
</evidence>
<protein>
    <recommendedName>
        <fullName evidence="3">CUB domain-containing protein</fullName>
    </recommendedName>
</protein>